<feature type="domain" description="Calmodulin-binding" evidence="10">
    <location>
        <begin position="512"/>
        <end position="588"/>
    </location>
</feature>
<keyword evidence="12" id="KW-1185">Reference proteome</keyword>
<keyword evidence="6 9" id="KW-0472">Membrane</keyword>
<feature type="region of interest" description="Disordered" evidence="8">
    <location>
        <begin position="34"/>
        <end position="75"/>
    </location>
</feature>
<feature type="transmembrane region" description="Helical" evidence="9">
    <location>
        <begin position="254"/>
        <end position="271"/>
    </location>
</feature>
<feature type="transmembrane region" description="Helical" evidence="9">
    <location>
        <begin position="445"/>
        <end position="462"/>
    </location>
</feature>
<feature type="compositionally biased region" description="Polar residues" evidence="8">
    <location>
        <begin position="680"/>
        <end position="692"/>
    </location>
</feature>
<dbReference type="Proteomes" id="UP001217089">
    <property type="component" value="Unassembled WGS sequence"/>
</dbReference>
<feature type="region of interest" description="Disordered" evidence="8">
    <location>
        <begin position="213"/>
        <end position="237"/>
    </location>
</feature>
<keyword evidence="3 9" id="KW-0812">Transmembrane</keyword>
<keyword evidence="7" id="KW-0407">Ion channel</keyword>
<dbReference type="EMBL" id="JARBDR010000903">
    <property type="protein sequence ID" value="KAJ8304886.1"/>
    <property type="molecule type" value="Genomic_DNA"/>
</dbReference>
<dbReference type="SMART" id="SM01053">
    <property type="entry name" value="CaMBD"/>
    <property type="match status" value="1"/>
</dbReference>
<organism evidence="11 12">
    <name type="scientific">Tegillarca granosa</name>
    <name type="common">Malaysian cockle</name>
    <name type="synonym">Anadara granosa</name>
    <dbReference type="NCBI Taxonomy" id="220873"/>
    <lineage>
        <taxon>Eukaryota</taxon>
        <taxon>Metazoa</taxon>
        <taxon>Spiralia</taxon>
        <taxon>Lophotrochozoa</taxon>
        <taxon>Mollusca</taxon>
        <taxon>Bivalvia</taxon>
        <taxon>Autobranchia</taxon>
        <taxon>Pteriomorphia</taxon>
        <taxon>Arcoida</taxon>
        <taxon>Arcoidea</taxon>
        <taxon>Arcidae</taxon>
        <taxon>Tegillarca</taxon>
    </lineage>
</organism>
<evidence type="ECO:0000256" key="8">
    <source>
        <dbReference type="SAM" id="MobiDB-lite"/>
    </source>
</evidence>
<evidence type="ECO:0000256" key="9">
    <source>
        <dbReference type="SAM" id="Phobius"/>
    </source>
</evidence>
<gene>
    <name evidence="11" type="ORF">KUTeg_018469</name>
</gene>
<dbReference type="InterPro" id="IPR015449">
    <property type="entry name" value="K_chnl_Ca-activ_SK"/>
</dbReference>
<dbReference type="InterPro" id="IPR013099">
    <property type="entry name" value="K_chnl_dom"/>
</dbReference>
<dbReference type="SUPFAM" id="SSF81327">
    <property type="entry name" value="Small-conductance potassium channel"/>
    <property type="match status" value="1"/>
</dbReference>
<feature type="transmembrane region" description="Helical" evidence="9">
    <location>
        <begin position="291"/>
        <end position="312"/>
    </location>
</feature>
<keyword evidence="4 9" id="KW-1133">Transmembrane helix</keyword>
<dbReference type="Pfam" id="PF07885">
    <property type="entry name" value="Ion_trans_2"/>
    <property type="match status" value="1"/>
</dbReference>
<evidence type="ECO:0000256" key="5">
    <source>
        <dbReference type="ARBA" id="ARBA00023065"/>
    </source>
</evidence>
<dbReference type="InterPro" id="IPR004178">
    <property type="entry name" value="CaM-bd_dom"/>
</dbReference>
<evidence type="ECO:0000256" key="1">
    <source>
        <dbReference type="ARBA" id="ARBA00004141"/>
    </source>
</evidence>
<name>A0ABQ9ELX7_TEGGR</name>
<keyword evidence="5" id="KW-0406">Ion transport</keyword>
<evidence type="ECO:0000256" key="2">
    <source>
        <dbReference type="ARBA" id="ARBA00022448"/>
    </source>
</evidence>
<dbReference type="PANTHER" id="PTHR10153">
    <property type="entry name" value="SMALL CONDUCTANCE CALCIUM-ACTIVATED POTASSIUM CHANNEL"/>
    <property type="match status" value="1"/>
</dbReference>
<dbReference type="Pfam" id="PF03530">
    <property type="entry name" value="SK_channel"/>
    <property type="match status" value="1"/>
</dbReference>
<feature type="compositionally biased region" description="Basic and acidic residues" evidence="8">
    <location>
        <begin position="134"/>
        <end position="164"/>
    </location>
</feature>
<dbReference type="Pfam" id="PF02888">
    <property type="entry name" value="CaMBD"/>
    <property type="match status" value="1"/>
</dbReference>
<dbReference type="InterPro" id="IPR036122">
    <property type="entry name" value="CaM-bd_dom_sf"/>
</dbReference>
<protein>
    <recommendedName>
        <fullName evidence="10">Calmodulin-binding domain-containing protein</fullName>
    </recommendedName>
</protein>
<evidence type="ECO:0000256" key="3">
    <source>
        <dbReference type="ARBA" id="ARBA00022692"/>
    </source>
</evidence>
<reference evidence="11 12" key="1">
    <citation type="submission" date="2022-12" db="EMBL/GenBank/DDBJ databases">
        <title>Chromosome-level genome of Tegillarca granosa.</title>
        <authorList>
            <person name="Kim J."/>
        </authorList>
    </citation>
    <scope>NUCLEOTIDE SEQUENCE [LARGE SCALE GENOMIC DNA]</scope>
    <source>
        <strain evidence="11">Teg-2019</strain>
        <tissue evidence="11">Adductor muscle</tissue>
    </source>
</reference>
<dbReference type="SUPFAM" id="SSF81324">
    <property type="entry name" value="Voltage-gated potassium channels"/>
    <property type="match status" value="1"/>
</dbReference>
<feature type="compositionally biased region" description="Basic and acidic residues" evidence="8">
    <location>
        <begin position="219"/>
        <end position="235"/>
    </location>
</feature>
<feature type="region of interest" description="Disordered" evidence="8">
    <location>
        <begin position="659"/>
        <end position="692"/>
    </location>
</feature>
<proteinExistence type="predicted"/>
<feature type="transmembrane region" description="Helical" evidence="9">
    <location>
        <begin position="369"/>
        <end position="389"/>
    </location>
</feature>
<feature type="transmembrane region" description="Helical" evidence="9">
    <location>
        <begin position="338"/>
        <end position="357"/>
    </location>
</feature>
<sequence>MSVMMVEPANEKGRIDSTDQLLRKIPIAFADPNEENVRPNILPPLQRDKHEDGLERNNSKKLGQSKLSDSNIDGNINRAYTSPDIELQNYDIATQNDCNTPEKSASQMSQLTGNMTAVSYSRTQIERIQQNSDEDNRSHNEDVGGGKTADDNKQSQHNKNKESSISDIGADYMRVNGAIGSFKQLQKPTSMQSLPTSSKMSYTSEDAGVALVSGNDGKYGMDESKSDKSKKDEKPNAGYRLGKRKALYERRRKLSDYSLVFGMFGIILMIVETELTMAQVYSKDAVYSKVLKSLISFSTVILLGLIVAYHILEIQLFAVDNCVEDWRIAVSLKRVTQLIIEIVICAIHPIPGEFYFIWVTRKYDASEDLVAQVPIDILLSLPMLLRLYLICRVMLLHSRLFTDASSRSIGALNRINFDTKFVLKTLMTICPGTVMYLDPVRHKNILDSMWMIAITFLSVGYGDIVPNTYCGRGIAIATGVMGAGVTALVVAVISRKLELSRAEKHVHNFMMDTQLQKRLKYAAANVLRETWLIYKYTKLARKIDATRVRSHQRKFLQAIHSLRKVKMDQRKLMEHQSTLVDMGKTQLQIHEMVHEMHGNHNTVEKRVTKIEDSLAKLQAQLDMLPAMIADRVMTKKQEPTILRAEPVIQEMNEDITLPDRRKSEFNQLRKASPPRRRKATSSAPTTHRASKI</sequence>
<feature type="region of interest" description="Disordered" evidence="8">
    <location>
        <begin position="129"/>
        <end position="168"/>
    </location>
</feature>
<feature type="compositionally biased region" description="Basic and acidic residues" evidence="8">
    <location>
        <begin position="46"/>
        <end position="58"/>
    </location>
</feature>
<comment type="caution">
    <text evidence="11">The sequence shown here is derived from an EMBL/GenBank/DDBJ whole genome shotgun (WGS) entry which is preliminary data.</text>
</comment>
<feature type="transmembrane region" description="Helical" evidence="9">
    <location>
        <begin position="474"/>
        <end position="494"/>
    </location>
</feature>
<keyword evidence="2" id="KW-0813">Transport</keyword>
<evidence type="ECO:0000259" key="10">
    <source>
        <dbReference type="SMART" id="SM01053"/>
    </source>
</evidence>
<feature type="compositionally biased region" description="Polar residues" evidence="8">
    <location>
        <begin position="60"/>
        <end position="75"/>
    </location>
</feature>
<evidence type="ECO:0000313" key="11">
    <source>
        <dbReference type="EMBL" id="KAJ8304886.1"/>
    </source>
</evidence>
<evidence type="ECO:0000256" key="4">
    <source>
        <dbReference type="ARBA" id="ARBA00022989"/>
    </source>
</evidence>
<evidence type="ECO:0000313" key="12">
    <source>
        <dbReference type="Proteomes" id="UP001217089"/>
    </source>
</evidence>
<dbReference type="Gene3D" id="1.10.287.70">
    <property type="match status" value="2"/>
</dbReference>
<comment type="subcellular location">
    <subcellularLocation>
        <location evidence="1">Membrane</location>
        <topology evidence="1">Multi-pass membrane protein</topology>
    </subcellularLocation>
</comment>
<evidence type="ECO:0000256" key="6">
    <source>
        <dbReference type="ARBA" id="ARBA00023136"/>
    </source>
</evidence>
<dbReference type="PRINTS" id="PR01451">
    <property type="entry name" value="SKCHANNEL"/>
</dbReference>
<accession>A0ABQ9ELX7</accession>
<evidence type="ECO:0000256" key="7">
    <source>
        <dbReference type="ARBA" id="ARBA00023303"/>
    </source>
</evidence>